<dbReference type="EMBL" id="JADIKE010000039">
    <property type="protein sequence ID" value="MBM7127631.1"/>
    <property type="molecule type" value="Genomic_DNA"/>
</dbReference>
<dbReference type="RefSeq" id="WP_204684143.1">
    <property type="nucleotide sequence ID" value="NZ_BSNR01000014.1"/>
</dbReference>
<evidence type="ECO:0000256" key="1">
    <source>
        <dbReference type="SAM" id="MobiDB-lite"/>
    </source>
</evidence>
<gene>
    <name evidence="3" type="ORF">ISP19_19840</name>
</gene>
<protein>
    <submittedName>
        <fullName evidence="3">Uncharacterized protein</fullName>
    </submittedName>
</protein>
<accession>A0ABS2K915</accession>
<name>A0ABS2K915_9GAMM</name>
<keyword evidence="4" id="KW-1185">Reference proteome</keyword>
<evidence type="ECO:0000313" key="4">
    <source>
        <dbReference type="Proteomes" id="UP001430149"/>
    </source>
</evidence>
<evidence type="ECO:0000256" key="2">
    <source>
        <dbReference type="SAM" id="SignalP"/>
    </source>
</evidence>
<feature type="signal peptide" evidence="2">
    <location>
        <begin position="1"/>
        <end position="33"/>
    </location>
</feature>
<sequence>MSSVRRKRSILLTFCALIALLLMSSHVATSAHARITALLHDTAPCLTVSVDIHATNGHGSLQRAITGDDSGAFVDDHDADDELVLPSSVRVRLDYLPSAAPLNADASLHPAPVKSPLRPPSFT</sequence>
<proteinExistence type="predicted"/>
<comment type="caution">
    <text evidence="3">The sequence shown here is derived from an EMBL/GenBank/DDBJ whole genome shotgun (WGS) entry which is preliminary data.</text>
</comment>
<feature type="chain" id="PRO_5046857660" evidence="2">
    <location>
        <begin position="34"/>
        <end position="123"/>
    </location>
</feature>
<dbReference type="Proteomes" id="UP001430149">
    <property type="component" value="Unassembled WGS sequence"/>
</dbReference>
<reference evidence="3" key="1">
    <citation type="submission" date="2020-10" db="EMBL/GenBank/DDBJ databases">
        <title>Phylogeny of dyella-like bacteria.</title>
        <authorList>
            <person name="Fu J."/>
        </authorList>
    </citation>
    <scope>NUCLEOTIDE SEQUENCE</scope>
    <source>
        <strain evidence="3">DHOC52</strain>
    </source>
</reference>
<organism evidence="3 4">
    <name type="scientific">Dyella flava</name>
    <dbReference type="NCBI Taxonomy" id="1920170"/>
    <lineage>
        <taxon>Bacteria</taxon>
        <taxon>Pseudomonadati</taxon>
        <taxon>Pseudomonadota</taxon>
        <taxon>Gammaproteobacteria</taxon>
        <taxon>Lysobacterales</taxon>
        <taxon>Rhodanobacteraceae</taxon>
        <taxon>Dyella</taxon>
    </lineage>
</organism>
<evidence type="ECO:0000313" key="3">
    <source>
        <dbReference type="EMBL" id="MBM7127631.1"/>
    </source>
</evidence>
<feature type="region of interest" description="Disordered" evidence="1">
    <location>
        <begin position="102"/>
        <end position="123"/>
    </location>
</feature>
<keyword evidence="2" id="KW-0732">Signal</keyword>